<dbReference type="OrthoDB" id="1437692at2"/>
<dbReference type="Proteomes" id="UP000261174">
    <property type="component" value="Unassembled WGS sequence"/>
</dbReference>
<name>A0A3E1PA23_9BACT</name>
<dbReference type="EMBL" id="QTJV01000001">
    <property type="protein sequence ID" value="RFM37042.1"/>
    <property type="molecule type" value="Genomic_DNA"/>
</dbReference>
<dbReference type="RefSeq" id="WP_116852362.1">
    <property type="nucleotide sequence ID" value="NZ_QTJV01000001.1"/>
</dbReference>
<keyword evidence="2" id="KW-1185">Reference proteome</keyword>
<evidence type="ECO:0000313" key="1">
    <source>
        <dbReference type="EMBL" id="RFM37042.1"/>
    </source>
</evidence>
<gene>
    <name evidence="1" type="ORF">DXN04_05965</name>
</gene>
<comment type="caution">
    <text evidence="1">The sequence shown here is derived from an EMBL/GenBank/DDBJ whole genome shotgun (WGS) entry which is preliminary data.</text>
</comment>
<organism evidence="1 2">
    <name type="scientific">Chitinophaga silvisoli</name>
    <dbReference type="NCBI Taxonomy" id="2291814"/>
    <lineage>
        <taxon>Bacteria</taxon>
        <taxon>Pseudomonadati</taxon>
        <taxon>Bacteroidota</taxon>
        <taxon>Chitinophagia</taxon>
        <taxon>Chitinophagales</taxon>
        <taxon>Chitinophagaceae</taxon>
        <taxon>Chitinophaga</taxon>
    </lineage>
</organism>
<reference evidence="1 2" key="1">
    <citation type="submission" date="2018-08" db="EMBL/GenBank/DDBJ databases">
        <title>Chitinophaga sp. K20C18050901, a novel bacterium isolated from forest soil.</title>
        <authorList>
            <person name="Wang C."/>
        </authorList>
    </citation>
    <scope>NUCLEOTIDE SEQUENCE [LARGE SCALE GENOMIC DNA]</scope>
    <source>
        <strain evidence="1 2">K20C18050901</strain>
    </source>
</reference>
<dbReference type="AlphaFoldDB" id="A0A3E1PA23"/>
<protein>
    <submittedName>
        <fullName evidence="1">Uncharacterized protein</fullName>
    </submittedName>
</protein>
<accession>A0A3E1PA23</accession>
<sequence>MESKTDDLFKGEQMEELLRLYFLDLGYYVIRGSKLRFHEVEVTDVDLWLYHRSNPISRERINVDIKNKVRPMAIERIIVAKGIMDILGFDRCIVATSDKRDEVIEFGEKRGVTVLNGNFLNKIKSLTSQRLSEEKLNSLLKDEFTKFTTNWYLKNESAKSGILENLDFVGANSLLIDIKEILIQFHSTPLKREGLTRLLYLFVSYILITVDFILKDMAFIEASAKNKHLEDGFRYGITGKTKIKIRIEQMATASNRSPQSIIGAVETLPVDILRDFFGKNDNAKNLFKLAKEFENYAYLNSLTKPLDLPPELKGVIGLLCDFSGIDRKMIFG</sequence>
<proteinExistence type="predicted"/>
<evidence type="ECO:0000313" key="2">
    <source>
        <dbReference type="Proteomes" id="UP000261174"/>
    </source>
</evidence>